<name>A0ABQ1F6R0_9BACL</name>
<comment type="caution">
    <text evidence="2">The sequence shown here is derived from an EMBL/GenBank/DDBJ whole genome shotgun (WGS) entry which is preliminary data.</text>
</comment>
<feature type="domain" description="SGNH hydrolase-type esterase" evidence="1">
    <location>
        <begin position="137"/>
        <end position="318"/>
    </location>
</feature>
<sequence>MGISRQIGETFVFTGTEQQIMRFMPLSGEGGIHLRSQPGDSTPDSITYAEGIDYTVDYVKGTLTRIASGRLPDWQQHPLYGLPKFDHREYANVSNRLFTVYADYDYEAPNEGEAALGGLSTQWTDKLQEKEAISYVVLGDSISAGAEILNPQHTFAERFREHLRKQFPHAEVTLTNKAISGEASPSGLRRLQADVIAANPDLVTIGYGMNDQNVSESGGNGVPLQAYEQNVAAMIERIQAQTDAVIILITPCLPNAEWHFASENVTDYADALRRLARTYKVGLADVQQLWQQELAAGKSQASLLINHINHPNEYGHALYAKALSSLV</sequence>
<dbReference type="PANTHER" id="PTHR30383:SF5">
    <property type="entry name" value="SGNH HYDROLASE-TYPE ESTERASE DOMAIN-CONTAINING PROTEIN"/>
    <property type="match status" value="1"/>
</dbReference>
<organism evidence="2 3">
    <name type="scientific">Paenibacillus marchantiophytorum</name>
    <dbReference type="NCBI Taxonomy" id="1619310"/>
    <lineage>
        <taxon>Bacteria</taxon>
        <taxon>Bacillati</taxon>
        <taxon>Bacillota</taxon>
        <taxon>Bacilli</taxon>
        <taxon>Bacillales</taxon>
        <taxon>Paenibacillaceae</taxon>
        <taxon>Paenibacillus</taxon>
    </lineage>
</organism>
<dbReference type="PANTHER" id="PTHR30383">
    <property type="entry name" value="THIOESTERASE 1/PROTEASE 1/LYSOPHOSPHOLIPASE L1"/>
    <property type="match status" value="1"/>
</dbReference>
<gene>
    <name evidence="2" type="ORF">GCM10008018_53300</name>
</gene>
<dbReference type="Pfam" id="PF13472">
    <property type="entry name" value="Lipase_GDSL_2"/>
    <property type="match status" value="1"/>
</dbReference>
<protein>
    <recommendedName>
        <fullName evidence="1">SGNH hydrolase-type esterase domain-containing protein</fullName>
    </recommendedName>
</protein>
<dbReference type="InterPro" id="IPR036514">
    <property type="entry name" value="SGNH_hydro_sf"/>
</dbReference>
<dbReference type="Proteomes" id="UP000615455">
    <property type="component" value="Unassembled WGS sequence"/>
</dbReference>
<evidence type="ECO:0000313" key="2">
    <source>
        <dbReference type="EMBL" id="GGA00282.1"/>
    </source>
</evidence>
<dbReference type="InterPro" id="IPR013830">
    <property type="entry name" value="SGNH_hydro"/>
</dbReference>
<dbReference type="Gene3D" id="3.40.50.1110">
    <property type="entry name" value="SGNH hydrolase"/>
    <property type="match status" value="1"/>
</dbReference>
<dbReference type="InterPro" id="IPR051532">
    <property type="entry name" value="Ester_Hydrolysis_Enzymes"/>
</dbReference>
<dbReference type="RefSeq" id="WP_189017294.1">
    <property type="nucleotide sequence ID" value="NZ_BMHE01000037.1"/>
</dbReference>
<dbReference type="EMBL" id="BMHE01000037">
    <property type="protein sequence ID" value="GGA00282.1"/>
    <property type="molecule type" value="Genomic_DNA"/>
</dbReference>
<reference evidence="3" key="1">
    <citation type="journal article" date="2019" name="Int. J. Syst. Evol. Microbiol.">
        <title>The Global Catalogue of Microorganisms (GCM) 10K type strain sequencing project: providing services to taxonomists for standard genome sequencing and annotation.</title>
        <authorList>
            <consortium name="The Broad Institute Genomics Platform"/>
            <consortium name="The Broad Institute Genome Sequencing Center for Infectious Disease"/>
            <person name="Wu L."/>
            <person name="Ma J."/>
        </authorList>
    </citation>
    <scope>NUCLEOTIDE SEQUENCE [LARGE SCALE GENOMIC DNA]</scope>
    <source>
        <strain evidence="3">CGMCC 1.15043</strain>
    </source>
</reference>
<proteinExistence type="predicted"/>
<accession>A0ABQ1F6R0</accession>
<keyword evidence="3" id="KW-1185">Reference proteome</keyword>
<evidence type="ECO:0000259" key="1">
    <source>
        <dbReference type="Pfam" id="PF13472"/>
    </source>
</evidence>
<dbReference type="SUPFAM" id="SSF52266">
    <property type="entry name" value="SGNH hydrolase"/>
    <property type="match status" value="1"/>
</dbReference>
<evidence type="ECO:0000313" key="3">
    <source>
        <dbReference type="Proteomes" id="UP000615455"/>
    </source>
</evidence>